<evidence type="ECO:0008006" key="6">
    <source>
        <dbReference type="Google" id="ProtNLM"/>
    </source>
</evidence>
<comment type="caution">
    <text evidence="4">The sequence shown here is derived from an EMBL/GenBank/DDBJ whole genome shotgun (WGS) entry which is preliminary data.</text>
</comment>
<dbReference type="InterPro" id="IPR036412">
    <property type="entry name" value="HAD-like_sf"/>
</dbReference>
<dbReference type="PANTHER" id="PTHR46470">
    <property type="entry name" value="N-ACYLNEURAMINATE-9-PHOSPHATASE"/>
    <property type="match status" value="1"/>
</dbReference>
<dbReference type="SFLD" id="SFLDG01129">
    <property type="entry name" value="C1.5:_HAD__Beta-PGM__Phosphata"/>
    <property type="match status" value="1"/>
</dbReference>
<dbReference type="RefSeq" id="WP_188670157.1">
    <property type="nucleotide sequence ID" value="NZ_BMJH01000001.1"/>
</dbReference>
<dbReference type="InterPro" id="IPR051400">
    <property type="entry name" value="HAD-like_hydrolase"/>
</dbReference>
<dbReference type="InterPro" id="IPR006439">
    <property type="entry name" value="HAD-SF_hydro_IA"/>
</dbReference>
<keyword evidence="2" id="KW-0378">Hydrolase</keyword>
<dbReference type="GO" id="GO:0044281">
    <property type="term" value="P:small molecule metabolic process"/>
    <property type="evidence" value="ECO:0007669"/>
    <property type="project" value="UniProtKB-ARBA"/>
</dbReference>
<evidence type="ECO:0000313" key="4">
    <source>
        <dbReference type="EMBL" id="GGC54829.1"/>
    </source>
</evidence>
<dbReference type="SFLD" id="SFLDS00003">
    <property type="entry name" value="Haloacid_Dehalogenase"/>
    <property type="match status" value="1"/>
</dbReference>
<proteinExistence type="predicted"/>
<evidence type="ECO:0000313" key="5">
    <source>
        <dbReference type="Proteomes" id="UP000641514"/>
    </source>
</evidence>
<keyword evidence="3" id="KW-0460">Magnesium</keyword>
<accession>A0A916U0M3</accession>
<protein>
    <recommendedName>
        <fullName evidence="6">HAD family hydrolase</fullName>
    </recommendedName>
</protein>
<evidence type="ECO:0000256" key="2">
    <source>
        <dbReference type="ARBA" id="ARBA00022801"/>
    </source>
</evidence>
<dbReference type="InterPro" id="IPR023214">
    <property type="entry name" value="HAD_sf"/>
</dbReference>
<keyword evidence="5" id="KW-1185">Reference proteome</keyword>
<dbReference type="Proteomes" id="UP000641514">
    <property type="component" value="Unassembled WGS sequence"/>
</dbReference>
<dbReference type="Gene3D" id="1.20.120.710">
    <property type="entry name" value="Haloacid dehalogenase hydrolase-like domain"/>
    <property type="match status" value="1"/>
</dbReference>
<comment type="cofactor">
    <cofactor evidence="1">
        <name>Mg(2+)</name>
        <dbReference type="ChEBI" id="CHEBI:18420"/>
    </cofactor>
</comment>
<dbReference type="NCBIfam" id="TIGR01549">
    <property type="entry name" value="HAD-SF-IA-v1"/>
    <property type="match status" value="1"/>
</dbReference>
<dbReference type="PRINTS" id="PR00413">
    <property type="entry name" value="HADHALOGNASE"/>
</dbReference>
<dbReference type="Gene3D" id="3.40.50.1000">
    <property type="entry name" value="HAD superfamily/HAD-like"/>
    <property type="match status" value="1"/>
</dbReference>
<reference evidence="4" key="1">
    <citation type="journal article" date="2014" name="Int. J. Syst. Evol. Microbiol.">
        <title>Complete genome sequence of Corynebacterium casei LMG S-19264T (=DSM 44701T), isolated from a smear-ripened cheese.</title>
        <authorList>
            <consortium name="US DOE Joint Genome Institute (JGI-PGF)"/>
            <person name="Walter F."/>
            <person name="Albersmeier A."/>
            <person name="Kalinowski J."/>
            <person name="Ruckert C."/>
        </authorList>
    </citation>
    <scope>NUCLEOTIDE SEQUENCE</scope>
    <source>
        <strain evidence="4">CGMCC 1.15478</strain>
    </source>
</reference>
<dbReference type="SUPFAM" id="SSF56784">
    <property type="entry name" value="HAD-like"/>
    <property type="match status" value="1"/>
</dbReference>
<evidence type="ECO:0000256" key="3">
    <source>
        <dbReference type="ARBA" id="ARBA00022842"/>
    </source>
</evidence>
<dbReference type="AlphaFoldDB" id="A0A916U0M3"/>
<dbReference type="GO" id="GO:0016787">
    <property type="term" value="F:hydrolase activity"/>
    <property type="evidence" value="ECO:0007669"/>
    <property type="project" value="UniProtKB-KW"/>
</dbReference>
<gene>
    <name evidence="4" type="ORF">GCM10011410_04020</name>
</gene>
<organism evidence="4 5">
    <name type="scientific">Hoyosella rhizosphaerae</name>
    <dbReference type="NCBI Taxonomy" id="1755582"/>
    <lineage>
        <taxon>Bacteria</taxon>
        <taxon>Bacillati</taxon>
        <taxon>Actinomycetota</taxon>
        <taxon>Actinomycetes</taxon>
        <taxon>Mycobacteriales</taxon>
        <taxon>Hoyosellaceae</taxon>
        <taxon>Hoyosella</taxon>
    </lineage>
</organism>
<sequence length="218" mass="23664">MPLLLLDLDNTLIDRNAAFRLWANEFLSTIGAAGDLAWLMEADADGYTPRSSLAQQLRRRYQLSCSVPALVEVLLMQHVNYVTVEDAVLDNLDVARARARGWKLVVVTNGTVRQQEAKLAATGLGAHIDECVISEEVGYAKPSPLIFHAAAQSVGMPLRDGWMVGDHPLADIGGAHNMGLNSVWVSHGRAWFNHEFVPTLVASTAAVAISMIHAKSGR</sequence>
<dbReference type="PANTHER" id="PTHR46470:SF4">
    <property type="entry name" value="5-AMINO-6-(5-PHOSPHO-D-RIBITYLAMINO)URACIL PHOSPHATASE YIGB"/>
    <property type="match status" value="1"/>
</dbReference>
<reference evidence="4" key="2">
    <citation type="submission" date="2020-09" db="EMBL/GenBank/DDBJ databases">
        <authorList>
            <person name="Sun Q."/>
            <person name="Zhou Y."/>
        </authorList>
    </citation>
    <scope>NUCLEOTIDE SEQUENCE</scope>
    <source>
        <strain evidence="4">CGMCC 1.15478</strain>
    </source>
</reference>
<evidence type="ECO:0000256" key="1">
    <source>
        <dbReference type="ARBA" id="ARBA00001946"/>
    </source>
</evidence>
<dbReference type="Pfam" id="PF00702">
    <property type="entry name" value="Hydrolase"/>
    <property type="match status" value="1"/>
</dbReference>
<dbReference type="EMBL" id="BMJH01000001">
    <property type="protein sequence ID" value="GGC54829.1"/>
    <property type="molecule type" value="Genomic_DNA"/>
</dbReference>
<name>A0A916U0M3_9ACTN</name>